<feature type="region of interest" description="Disordered" evidence="1">
    <location>
        <begin position="1"/>
        <end position="32"/>
    </location>
</feature>
<keyword evidence="4" id="KW-1185">Reference proteome</keyword>
<protein>
    <recommendedName>
        <fullName evidence="5">DUF4044 domain-containing protein</fullName>
    </recommendedName>
</protein>
<reference evidence="3 4" key="1">
    <citation type="submission" date="2012-07" db="EMBL/GenBank/DDBJ databases">
        <authorList>
            <person name="Durkin A.S."/>
            <person name="McCorrison J."/>
            <person name="Torralba M."/>
            <person name="Gillis M."/>
            <person name="Methe B."/>
            <person name="Sutton G."/>
            <person name="Nelson K.E."/>
        </authorList>
    </citation>
    <scope>NUCLEOTIDE SEQUENCE [LARGE SCALE GENOMIC DNA]</scope>
    <source>
        <strain evidence="3 4">OBRC8</strain>
    </source>
</reference>
<evidence type="ECO:0008006" key="5">
    <source>
        <dbReference type="Google" id="ProtNLM"/>
    </source>
</evidence>
<proteinExistence type="predicted"/>
<dbReference type="RefSeq" id="WP_009530738.1">
    <property type="nucleotide sequence ID" value="NZ_ALNK01000015.1"/>
</dbReference>
<dbReference type="AlphaFoldDB" id="J4WDW8"/>
<evidence type="ECO:0000256" key="2">
    <source>
        <dbReference type="SAM" id="Phobius"/>
    </source>
</evidence>
<evidence type="ECO:0000313" key="4">
    <source>
        <dbReference type="Proteomes" id="UP000005244"/>
    </source>
</evidence>
<organism evidence="3 4">
    <name type="scientific">Peptoanaerobacter stomatis</name>
    <dbReference type="NCBI Taxonomy" id="796937"/>
    <lineage>
        <taxon>Bacteria</taxon>
        <taxon>Bacillati</taxon>
        <taxon>Bacillota</taxon>
        <taxon>Clostridia</taxon>
        <taxon>Peptostreptococcales</taxon>
        <taxon>Filifactoraceae</taxon>
        <taxon>Peptoanaerobacter</taxon>
    </lineage>
</organism>
<keyword evidence="2" id="KW-0472">Membrane</keyword>
<feature type="transmembrane region" description="Helical" evidence="2">
    <location>
        <begin position="36"/>
        <end position="57"/>
    </location>
</feature>
<comment type="caution">
    <text evidence="3">The sequence shown here is derived from an EMBL/GenBank/DDBJ whole genome shotgun (WGS) entry which is preliminary data.</text>
</comment>
<keyword evidence="2" id="KW-0812">Transmembrane</keyword>
<accession>J4WDW8</accession>
<evidence type="ECO:0000256" key="1">
    <source>
        <dbReference type="SAM" id="MobiDB-lite"/>
    </source>
</evidence>
<keyword evidence="2" id="KW-1133">Transmembrane helix</keyword>
<evidence type="ECO:0000313" key="3">
    <source>
        <dbReference type="EMBL" id="EJU23586.1"/>
    </source>
</evidence>
<sequence>MNSNKKVKKKNIESSKVRKNDISDIAKRRKTKQKTLAIVAILALLAMVGSTVLGALMSMF</sequence>
<dbReference type="EMBL" id="ALNK01000015">
    <property type="protein sequence ID" value="EJU23586.1"/>
    <property type="molecule type" value="Genomic_DNA"/>
</dbReference>
<dbReference type="Proteomes" id="UP000005244">
    <property type="component" value="Unassembled WGS sequence"/>
</dbReference>
<gene>
    <name evidence="3" type="ORF">HMPREF1143_2212</name>
</gene>
<name>J4WDW8_9FIRM</name>
<feature type="compositionally biased region" description="Basic and acidic residues" evidence="1">
    <location>
        <begin position="10"/>
        <end position="26"/>
    </location>
</feature>